<evidence type="ECO:0000313" key="2">
    <source>
        <dbReference type="EMBL" id="OGC82057.1"/>
    </source>
</evidence>
<feature type="domain" description="YbaK/aminoacyl-tRNA synthetase-associated" evidence="1">
    <location>
        <begin position="22"/>
        <end position="140"/>
    </location>
</feature>
<evidence type="ECO:0000259" key="1">
    <source>
        <dbReference type="Pfam" id="PF04073"/>
    </source>
</evidence>
<dbReference type="STRING" id="1817814.A2V81_02800"/>
<dbReference type="AlphaFoldDB" id="A0A1F4XK44"/>
<protein>
    <recommendedName>
        <fullName evidence="1">YbaK/aminoacyl-tRNA synthetase-associated domain-containing protein</fullName>
    </recommendedName>
</protein>
<dbReference type="InterPro" id="IPR036754">
    <property type="entry name" value="YbaK/aa-tRNA-synt-asso_dom_sf"/>
</dbReference>
<gene>
    <name evidence="2" type="ORF">A2V81_02800</name>
</gene>
<dbReference type="GO" id="GO:0002161">
    <property type="term" value="F:aminoacyl-tRNA deacylase activity"/>
    <property type="evidence" value="ECO:0007669"/>
    <property type="project" value="InterPro"/>
</dbReference>
<dbReference type="InterPro" id="IPR007214">
    <property type="entry name" value="YbaK/aa-tRNA-synth-assoc-dom"/>
</dbReference>
<accession>A0A1F4XK44</accession>
<dbReference type="Proteomes" id="UP000177614">
    <property type="component" value="Unassembled WGS sequence"/>
</dbReference>
<dbReference type="SUPFAM" id="SSF55826">
    <property type="entry name" value="YbaK/ProRS associated domain"/>
    <property type="match status" value="1"/>
</dbReference>
<organism evidence="2 3">
    <name type="scientific">Candidatus Abawacabacteria bacterium RBG_16_42_10</name>
    <dbReference type="NCBI Taxonomy" id="1817814"/>
    <lineage>
        <taxon>Bacteria</taxon>
        <taxon>Candidatus Abawacaibacteriota</taxon>
    </lineage>
</organism>
<dbReference type="EMBL" id="MEWR01000011">
    <property type="protein sequence ID" value="OGC82057.1"/>
    <property type="molecule type" value="Genomic_DNA"/>
</dbReference>
<evidence type="ECO:0000313" key="3">
    <source>
        <dbReference type="Proteomes" id="UP000177614"/>
    </source>
</evidence>
<dbReference type="PANTHER" id="PTHR30411:SF1">
    <property type="entry name" value="CYTOPLASMIC PROTEIN"/>
    <property type="match status" value="1"/>
</dbReference>
<name>A0A1F4XK44_9BACT</name>
<comment type="caution">
    <text evidence="2">The sequence shown here is derived from an EMBL/GenBank/DDBJ whole genome shotgun (WGS) entry which is preliminary data.</text>
</comment>
<dbReference type="Gene3D" id="3.90.960.10">
    <property type="entry name" value="YbaK/aminoacyl-tRNA synthetase-associated domain"/>
    <property type="match status" value="1"/>
</dbReference>
<proteinExistence type="predicted"/>
<dbReference type="Pfam" id="PF04073">
    <property type="entry name" value="tRNA_edit"/>
    <property type="match status" value="1"/>
</dbReference>
<reference evidence="2 3" key="1">
    <citation type="journal article" date="2016" name="Nat. Commun.">
        <title>Thousands of microbial genomes shed light on interconnected biogeochemical processes in an aquifer system.</title>
        <authorList>
            <person name="Anantharaman K."/>
            <person name="Brown C.T."/>
            <person name="Hug L.A."/>
            <person name="Sharon I."/>
            <person name="Castelle C.J."/>
            <person name="Probst A.J."/>
            <person name="Thomas B.C."/>
            <person name="Singh A."/>
            <person name="Wilkins M.J."/>
            <person name="Karaoz U."/>
            <person name="Brodie E.L."/>
            <person name="Williams K.H."/>
            <person name="Hubbard S.S."/>
            <person name="Banfield J.F."/>
        </authorList>
    </citation>
    <scope>NUCLEOTIDE SEQUENCE [LARGE SCALE GENOMIC DNA]</scope>
</reference>
<sequence length="150" mass="16461">MSRLADFFRINAVSYKEIPYAENITDALEAAKAIGLLPSQMIKSLVVGDESHHFVMCLVPVDKRLDLEKLGLVTKTKMTMASPVDVEGITGYKVGTVCPFLLKNSLPIYMDKSLLQFSEVGISTGETGKEIVVAPKELQRVTNATLMQLV</sequence>
<dbReference type="PANTHER" id="PTHR30411">
    <property type="entry name" value="CYTOPLASMIC PROTEIN"/>
    <property type="match status" value="1"/>
</dbReference>